<comment type="caution">
    <text evidence="1">The sequence shown here is derived from an EMBL/GenBank/DDBJ whole genome shotgun (WGS) entry which is preliminary data.</text>
</comment>
<reference evidence="1" key="1">
    <citation type="submission" date="2020-03" db="EMBL/GenBank/DDBJ databases">
        <authorList>
            <person name="Weist P."/>
        </authorList>
    </citation>
    <scope>NUCLEOTIDE SEQUENCE</scope>
</reference>
<sequence>MVTGSSTTLPSSCHYSVDITWCLDASGSLSTVNNREVSSDCFGVPDNRLGTSLGGSEPLKIAGPPQLRLLGPGVGLSGLYHSSQTRWGGCDGGAPPRRHVRPSTSMRALTSWRRSLRASRRQRVVAASSRVQSEAVVYACTCAFRPRRV</sequence>
<dbReference type="Proteomes" id="UP001153269">
    <property type="component" value="Unassembled WGS sequence"/>
</dbReference>
<gene>
    <name evidence="1" type="ORF">PLEPLA_LOCUS5615</name>
</gene>
<keyword evidence="2" id="KW-1185">Reference proteome</keyword>
<evidence type="ECO:0000313" key="2">
    <source>
        <dbReference type="Proteomes" id="UP001153269"/>
    </source>
</evidence>
<protein>
    <submittedName>
        <fullName evidence="1">Uncharacterized protein</fullName>
    </submittedName>
</protein>
<proteinExistence type="predicted"/>
<name>A0A9N7Y9M9_PLEPL</name>
<dbReference type="AlphaFoldDB" id="A0A9N7Y9M9"/>
<evidence type="ECO:0000313" key="1">
    <source>
        <dbReference type="EMBL" id="CAB1417796.1"/>
    </source>
</evidence>
<dbReference type="EMBL" id="CADEAL010000285">
    <property type="protein sequence ID" value="CAB1417796.1"/>
    <property type="molecule type" value="Genomic_DNA"/>
</dbReference>
<organism evidence="1 2">
    <name type="scientific">Pleuronectes platessa</name>
    <name type="common">European plaice</name>
    <dbReference type="NCBI Taxonomy" id="8262"/>
    <lineage>
        <taxon>Eukaryota</taxon>
        <taxon>Metazoa</taxon>
        <taxon>Chordata</taxon>
        <taxon>Craniata</taxon>
        <taxon>Vertebrata</taxon>
        <taxon>Euteleostomi</taxon>
        <taxon>Actinopterygii</taxon>
        <taxon>Neopterygii</taxon>
        <taxon>Teleostei</taxon>
        <taxon>Neoteleostei</taxon>
        <taxon>Acanthomorphata</taxon>
        <taxon>Carangaria</taxon>
        <taxon>Pleuronectiformes</taxon>
        <taxon>Pleuronectoidei</taxon>
        <taxon>Pleuronectidae</taxon>
        <taxon>Pleuronectes</taxon>
    </lineage>
</organism>
<accession>A0A9N7Y9M9</accession>